<name>A0A6P5RF94_PRUAV</name>
<reference evidence="2" key="1">
    <citation type="submission" date="2025-08" db="UniProtKB">
        <authorList>
            <consortium name="RefSeq"/>
        </authorList>
    </citation>
    <scope>IDENTIFICATION</scope>
</reference>
<organism evidence="1 2">
    <name type="scientific">Prunus avium</name>
    <name type="common">Cherry</name>
    <name type="synonym">Cerasus avium</name>
    <dbReference type="NCBI Taxonomy" id="42229"/>
    <lineage>
        <taxon>Eukaryota</taxon>
        <taxon>Viridiplantae</taxon>
        <taxon>Streptophyta</taxon>
        <taxon>Embryophyta</taxon>
        <taxon>Tracheophyta</taxon>
        <taxon>Spermatophyta</taxon>
        <taxon>Magnoliopsida</taxon>
        <taxon>eudicotyledons</taxon>
        <taxon>Gunneridae</taxon>
        <taxon>Pentapetalae</taxon>
        <taxon>rosids</taxon>
        <taxon>fabids</taxon>
        <taxon>Rosales</taxon>
        <taxon>Rosaceae</taxon>
        <taxon>Amygdaloideae</taxon>
        <taxon>Amygdaleae</taxon>
        <taxon>Prunus</taxon>
    </lineage>
</organism>
<evidence type="ECO:0000313" key="2">
    <source>
        <dbReference type="RefSeq" id="XP_021803595.1"/>
    </source>
</evidence>
<dbReference type="AlphaFoldDB" id="A0A6P5RF94"/>
<dbReference type="Proteomes" id="UP000515124">
    <property type="component" value="Unplaced"/>
</dbReference>
<accession>A0A6P5RF94</accession>
<sequence length="250" mass="27680">MRYYGGRQISEEDLESALLVGMSPHERRRFEKKKGLSFWKSRGRVLSDAEQEKNTVTVSACASVKASEVDTLHESCTSTAEAFTGKDDRDVIIVKDAADLGNFSLNSYLGSDDKASDVVQNMDSDISGVSDMQFVSVVNADGDCESSAQNGSVDVYYARDDAISQPKHRSKMSLLGHGPHGKQVVEHLLKEYGEDGIRQFCQRWRQVFVEAVHPRFLPSGWDITHSGRRDFGEFSVYNPTKKASAASEGL</sequence>
<dbReference type="RefSeq" id="XP_021803595.1">
    <property type="nucleotide sequence ID" value="XM_021947903.1"/>
</dbReference>
<dbReference type="KEGG" id="pavi:110747811"/>
<dbReference type="GeneID" id="110747811"/>
<keyword evidence="1" id="KW-1185">Reference proteome</keyword>
<protein>
    <submittedName>
        <fullName evidence="2">Protein RRP6-like 3 isoform X1</fullName>
    </submittedName>
</protein>
<evidence type="ECO:0000313" key="1">
    <source>
        <dbReference type="Proteomes" id="UP000515124"/>
    </source>
</evidence>
<proteinExistence type="predicted"/>
<gene>
    <name evidence="2" type="primary">LOC110747811</name>
</gene>